<keyword evidence="2" id="KW-1185">Reference proteome</keyword>
<accession>A0A8J7IQ60</accession>
<evidence type="ECO:0000313" key="1">
    <source>
        <dbReference type="EMBL" id="MBI1493221.1"/>
    </source>
</evidence>
<gene>
    <name evidence="1" type="ORF">H1D41_06200</name>
</gene>
<sequence>MDVELKGSDRGLDLSIDIEHATQIKSARAEEAPAMDWIKDMEARATGLWGAGQMEYAR</sequence>
<evidence type="ECO:0000313" key="2">
    <source>
        <dbReference type="Proteomes" id="UP000640583"/>
    </source>
</evidence>
<name>A0A8J7IQ60_9RHOB</name>
<dbReference type="EMBL" id="JADCKQ010000003">
    <property type="protein sequence ID" value="MBI1493221.1"/>
    <property type="molecule type" value="Genomic_DNA"/>
</dbReference>
<comment type="caution">
    <text evidence="1">The sequence shown here is derived from an EMBL/GenBank/DDBJ whole genome shotgun (WGS) entry which is preliminary data.</text>
</comment>
<dbReference type="InterPro" id="IPR012106">
    <property type="entry name" value="Phage_Mu_Gp1"/>
</dbReference>
<reference evidence="1" key="1">
    <citation type="submission" date="2020-10" db="EMBL/GenBank/DDBJ databases">
        <title>Paenihalocynthiibacter styelae gen. nov., sp. nov., isolated from stalked sea squirt Styela clava.</title>
        <authorList>
            <person name="Kim Y.-O."/>
            <person name="Yoon J.-H."/>
        </authorList>
    </citation>
    <scope>NUCLEOTIDE SEQUENCE</scope>
    <source>
        <strain evidence="1">MYP1-1</strain>
    </source>
</reference>
<organism evidence="1 2">
    <name type="scientific">Halocynthiibacter styelae</name>
    <dbReference type="NCBI Taxonomy" id="2761955"/>
    <lineage>
        <taxon>Bacteria</taxon>
        <taxon>Pseudomonadati</taxon>
        <taxon>Pseudomonadota</taxon>
        <taxon>Alphaproteobacteria</taxon>
        <taxon>Rhodobacterales</taxon>
        <taxon>Paracoccaceae</taxon>
        <taxon>Halocynthiibacter</taxon>
    </lineage>
</organism>
<dbReference type="Proteomes" id="UP000640583">
    <property type="component" value="Unassembled WGS sequence"/>
</dbReference>
<dbReference type="AlphaFoldDB" id="A0A8J7IQ60"/>
<protein>
    <submittedName>
        <fullName evidence="1">Uncharacterized protein</fullName>
    </submittedName>
</protein>
<dbReference type="Pfam" id="PF10123">
    <property type="entry name" value="Mu-like_Pro"/>
    <property type="match status" value="1"/>
</dbReference>
<proteinExistence type="predicted"/>